<dbReference type="SMART" id="SM00387">
    <property type="entry name" value="HATPase_c"/>
    <property type="match status" value="1"/>
</dbReference>
<evidence type="ECO:0000256" key="5">
    <source>
        <dbReference type="ARBA" id="ARBA00023012"/>
    </source>
</evidence>
<dbReference type="InterPro" id="IPR004358">
    <property type="entry name" value="Sig_transdc_His_kin-like_C"/>
</dbReference>
<dbReference type="InterPro" id="IPR050736">
    <property type="entry name" value="Sensor_HK_Regulatory"/>
</dbReference>
<dbReference type="InterPro" id="IPR036890">
    <property type="entry name" value="HATPase_C_sf"/>
</dbReference>
<proteinExistence type="predicted"/>
<protein>
    <recommendedName>
        <fullName evidence="2">histidine kinase</fullName>
        <ecNumber evidence="2">2.7.13.3</ecNumber>
    </recommendedName>
</protein>
<evidence type="ECO:0000256" key="4">
    <source>
        <dbReference type="ARBA" id="ARBA00022777"/>
    </source>
</evidence>
<dbReference type="EC" id="2.7.13.3" evidence="2"/>
<dbReference type="PANTHER" id="PTHR43711">
    <property type="entry name" value="TWO-COMPONENT HISTIDINE KINASE"/>
    <property type="match status" value="1"/>
</dbReference>
<dbReference type="EMBL" id="JBHMCG010000052">
    <property type="protein sequence ID" value="MFB9572844.1"/>
    <property type="molecule type" value="Genomic_DNA"/>
</dbReference>
<evidence type="ECO:0000313" key="8">
    <source>
        <dbReference type="Proteomes" id="UP001589710"/>
    </source>
</evidence>
<organism evidence="7 8">
    <name type="scientific">Streptomyces yanii</name>
    <dbReference type="NCBI Taxonomy" id="78510"/>
    <lineage>
        <taxon>Bacteria</taxon>
        <taxon>Bacillati</taxon>
        <taxon>Actinomycetota</taxon>
        <taxon>Actinomycetes</taxon>
        <taxon>Kitasatosporales</taxon>
        <taxon>Streptomycetaceae</taxon>
        <taxon>Streptomyces</taxon>
    </lineage>
</organism>
<dbReference type="Pfam" id="PF02518">
    <property type="entry name" value="HATPase_c"/>
    <property type="match status" value="1"/>
</dbReference>
<dbReference type="CDD" id="cd00075">
    <property type="entry name" value="HATPase"/>
    <property type="match status" value="1"/>
</dbReference>
<feature type="domain" description="Histidine kinase" evidence="6">
    <location>
        <begin position="1"/>
        <end position="169"/>
    </location>
</feature>
<evidence type="ECO:0000256" key="3">
    <source>
        <dbReference type="ARBA" id="ARBA00022679"/>
    </source>
</evidence>
<dbReference type="PANTHER" id="PTHR43711:SF1">
    <property type="entry name" value="HISTIDINE KINASE 1"/>
    <property type="match status" value="1"/>
</dbReference>
<keyword evidence="5" id="KW-0902">Two-component regulatory system</keyword>
<reference evidence="7 8" key="1">
    <citation type="submission" date="2024-09" db="EMBL/GenBank/DDBJ databases">
        <authorList>
            <person name="Sun Q."/>
            <person name="Mori K."/>
        </authorList>
    </citation>
    <scope>NUCLEOTIDE SEQUENCE [LARGE SCALE GENOMIC DNA]</scope>
    <source>
        <strain evidence="7 8">JCM 3331</strain>
    </source>
</reference>
<name>A0ABV5R7G4_9ACTN</name>
<evidence type="ECO:0000259" key="6">
    <source>
        <dbReference type="PROSITE" id="PS50109"/>
    </source>
</evidence>
<evidence type="ECO:0000256" key="1">
    <source>
        <dbReference type="ARBA" id="ARBA00000085"/>
    </source>
</evidence>
<keyword evidence="3" id="KW-0808">Transferase</keyword>
<comment type="catalytic activity">
    <reaction evidence="1">
        <text>ATP + protein L-histidine = ADP + protein N-phospho-L-histidine.</text>
        <dbReference type="EC" id="2.7.13.3"/>
    </reaction>
</comment>
<dbReference type="PROSITE" id="PS50109">
    <property type="entry name" value="HIS_KIN"/>
    <property type="match status" value="1"/>
</dbReference>
<dbReference type="PRINTS" id="PR00344">
    <property type="entry name" value="BCTRLSENSOR"/>
</dbReference>
<dbReference type="InterPro" id="IPR003594">
    <property type="entry name" value="HATPase_dom"/>
</dbReference>
<comment type="caution">
    <text evidence="7">The sequence shown here is derived from an EMBL/GenBank/DDBJ whole genome shotgun (WGS) entry which is preliminary data.</text>
</comment>
<dbReference type="InterPro" id="IPR005467">
    <property type="entry name" value="His_kinase_dom"/>
</dbReference>
<keyword evidence="4 7" id="KW-0418">Kinase</keyword>
<evidence type="ECO:0000256" key="2">
    <source>
        <dbReference type="ARBA" id="ARBA00012438"/>
    </source>
</evidence>
<dbReference type="GO" id="GO:0016301">
    <property type="term" value="F:kinase activity"/>
    <property type="evidence" value="ECO:0007669"/>
    <property type="project" value="UniProtKB-KW"/>
</dbReference>
<dbReference type="Proteomes" id="UP001589710">
    <property type="component" value="Unassembled WGS sequence"/>
</dbReference>
<dbReference type="RefSeq" id="WP_345520282.1">
    <property type="nucleotide sequence ID" value="NZ_BAAAXD010000056.1"/>
</dbReference>
<dbReference type="Gene3D" id="3.30.565.10">
    <property type="entry name" value="Histidine kinase-like ATPase, C-terminal domain"/>
    <property type="match status" value="1"/>
</dbReference>
<sequence length="174" mass="18326">MLSRTDEGRTVVRPEPLAPAELLAAAVRAASSRAAPRKVRVRLQADEGVRMMADPDRLRQAVDNLLDNALRYAPDGSDVEVGLTVRGAEMDARAVIEVHDHGPGFPRAFLPLAFERFRRADAARSRHGGGAGLGLAIVRSIAQAHGGSATADNAPGGGARVRLEIPLASGATRL</sequence>
<dbReference type="SUPFAM" id="SSF55874">
    <property type="entry name" value="ATPase domain of HSP90 chaperone/DNA topoisomerase II/histidine kinase"/>
    <property type="match status" value="1"/>
</dbReference>
<accession>A0ABV5R7G4</accession>
<evidence type="ECO:0000313" key="7">
    <source>
        <dbReference type="EMBL" id="MFB9572844.1"/>
    </source>
</evidence>
<keyword evidence="8" id="KW-1185">Reference proteome</keyword>
<gene>
    <name evidence="7" type="ORF">ACFFTL_11050</name>
</gene>